<proteinExistence type="inferred from homology"/>
<dbReference type="PROSITE" id="PS51782">
    <property type="entry name" value="LYSM"/>
    <property type="match status" value="1"/>
</dbReference>
<dbReference type="PROSITE" id="PS51257">
    <property type="entry name" value="PROKAR_LIPOPROTEIN"/>
    <property type="match status" value="1"/>
</dbReference>
<evidence type="ECO:0000313" key="6">
    <source>
        <dbReference type="Proteomes" id="UP001237156"/>
    </source>
</evidence>
<feature type="chain" id="PRO_5043734071" evidence="3">
    <location>
        <begin position="16"/>
        <end position="310"/>
    </location>
</feature>
<dbReference type="InterPro" id="IPR036779">
    <property type="entry name" value="LysM_dom_sf"/>
</dbReference>
<dbReference type="Pfam" id="PF01476">
    <property type="entry name" value="LysM"/>
    <property type="match status" value="1"/>
</dbReference>
<dbReference type="Gene3D" id="3.10.350.10">
    <property type="entry name" value="LysM domain"/>
    <property type="match status" value="1"/>
</dbReference>
<dbReference type="PANTHER" id="PTHR21666">
    <property type="entry name" value="PEPTIDASE-RELATED"/>
    <property type="match status" value="1"/>
</dbReference>
<evidence type="ECO:0000259" key="4">
    <source>
        <dbReference type="PROSITE" id="PS51782"/>
    </source>
</evidence>
<feature type="domain" description="LysM" evidence="4">
    <location>
        <begin position="80"/>
        <end position="125"/>
    </location>
</feature>
<dbReference type="SMART" id="SM00257">
    <property type="entry name" value="LysM"/>
    <property type="match status" value="1"/>
</dbReference>
<name>A0AAW6RRL0_9BURK</name>
<comment type="similarity">
    <text evidence="1">Belongs to the E.coli NlpD/Haemophilus LppB family.</text>
</comment>
<dbReference type="CDD" id="cd12797">
    <property type="entry name" value="M23_peptidase"/>
    <property type="match status" value="1"/>
</dbReference>
<dbReference type="InterPro" id="IPR050570">
    <property type="entry name" value="Cell_wall_metabolism_enzyme"/>
</dbReference>
<dbReference type="InterPro" id="IPR016047">
    <property type="entry name" value="M23ase_b-sheet_dom"/>
</dbReference>
<dbReference type="EMBL" id="JARVII010000037">
    <property type="protein sequence ID" value="MDG9700480.1"/>
    <property type="molecule type" value="Genomic_DNA"/>
</dbReference>
<protein>
    <submittedName>
        <fullName evidence="5">Peptidoglycan DD-metalloendopeptidase family protein</fullName>
    </submittedName>
</protein>
<dbReference type="InterPro" id="IPR011055">
    <property type="entry name" value="Dup_hybrid_motif"/>
</dbReference>
<keyword evidence="3" id="KW-0732">Signal</keyword>
<feature type="region of interest" description="Disordered" evidence="2">
    <location>
        <begin position="159"/>
        <end position="183"/>
    </location>
</feature>
<accession>A0AAW6RRL0</accession>
<dbReference type="Pfam" id="PF01551">
    <property type="entry name" value="Peptidase_M23"/>
    <property type="match status" value="1"/>
</dbReference>
<dbReference type="Proteomes" id="UP001237156">
    <property type="component" value="Unassembled WGS sequence"/>
</dbReference>
<dbReference type="SUPFAM" id="SSF51261">
    <property type="entry name" value="Duplicated hybrid motif"/>
    <property type="match status" value="1"/>
</dbReference>
<evidence type="ECO:0000256" key="2">
    <source>
        <dbReference type="SAM" id="MobiDB-lite"/>
    </source>
</evidence>
<gene>
    <name evidence="5" type="ORF">QB898_12305</name>
</gene>
<dbReference type="RefSeq" id="WP_279525183.1">
    <property type="nucleotide sequence ID" value="NZ_JARVII010000037.1"/>
</dbReference>
<feature type="signal peptide" evidence="3">
    <location>
        <begin position="1"/>
        <end position="15"/>
    </location>
</feature>
<evidence type="ECO:0000256" key="3">
    <source>
        <dbReference type="SAM" id="SignalP"/>
    </source>
</evidence>
<dbReference type="GO" id="GO:0004222">
    <property type="term" value="F:metalloendopeptidase activity"/>
    <property type="evidence" value="ECO:0007669"/>
    <property type="project" value="TreeGrafter"/>
</dbReference>
<dbReference type="CDD" id="cd00118">
    <property type="entry name" value="LysM"/>
    <property type="match status" value="1"/>
</dbReference>
<dbReference type="GO" id="GO:0009279">
    <property type="term" value="C:cell outer membrane"/>
    <property type="evidence" value="ECO:0007669"/>
    <property type="project" value="TreeGrafter"/>
</dbReference>
<keyword evidence="6" id="KW-1185">Reference proteome</keyword>
<dbReference type="Gene3D" id="2.70.70.10">
    <property type="entry name" value="Glucose Permease (Domain IIA)"/>
    <property type="match status" value="1"/>
</dbReference>
<dbReference type="AlphaFoldDB" id="A0AAW6RRL0"/>
<dbReference type="SUPFAM" id="SSF54106">
    <property type="entry name" value="LysM domain"/>
    <property type="match status" value="1"/>
</dbReference>
<evidence type="ECO:0000313" key="5">
    <source>
        <dbReference type="EMBL" id="MDG9700480.1"/>
    </source>
</evidence>
<comment type="caution">
    <text evidence="5">The sequence shown here is derived from an EMBL/GenBank/DDBJ whole genome shotgun (WGS) entry which is preliminary data.</text>
</comment>
<organism evidence="5 6">
    <name type="scientific">Ottowia cancrivicina</name>
    <dbReference type="NCBI Taxonomy" id="3040346"/>
    <lineage>
        <taxon>Bacteria</taxon>
        <taxon>Pseudomonadati</taxon>
        <taxon>Pseudomonadota</taxon>
        <taxon>Betaproteobacteria</taxon>
        <taxon>Burkholderiales</taxon>
        <taxon>Comamonadaceae</taxon>
        <taxon>Ottowia</taxon>
    </lineage>
</organism>
<dbReference type="PANTHER" id="PTHR21666:SF263">
    <property type="entry name" value="MUREIN HYDROLASE ACTIVATOR NLPD"/>
    <property type="match status" value="1"/>
</dbReference>
<sequence length="310" mass="31829">MVLLTRSTHTTRAWAALTLAAALAISGCSTTRAPRASGTNVTLPGAWSAQPGGTGAAATPATPTVDPSTLPGAENAGKPGYHTVRPGETVRKIAAEYNQDWRDIIRWNQQLPNPDVIEIGQVLRVLPPAKAPAHASATPPAASTTPAAGDVAVATQTTPGVTPAATTPPPVSPPAATAQTDSQAGALDEKVSFMWPASGAVISGGAGEKGKALFIGGKAGDPVVAAADGKVVYAGAGLRGYGNLLIVQHTDAVISAYAHNRALLVKEKQTVKKGQRIAEMGDSHASRVMLRFEIRNNGKLVDPLRYLPAR</sequence>
<dbReference type="GO" id="GO:0032153">
    <property type="term" value="C:cell division site"/>
    <property type="evidence" value="ECO:0007669"/>
    <property type="project" value="TreeGrafter"/>
</dbReference>
<dbReference type="InterPro" id="IPR018392">
    <property type="entry name" value="LysM"/>
</dbReference>
<evidence type="ECO:0000256" key="1">
    <source>
        <dbReference type="ARBA" id="ARBA00038420"/>
    </source>
</evidence>
<reference evidence="5 6" key="1">
    <citation type="submission" date="2023-04" db="EMBL/GenBank/DDBJ databases">
        <title>Ottowia paracancer sp. nov., isolated from human stomach.</title>
        <authorList>
            <person name="Song Y."/>
        </authorList>
    </citation>
    <scope>NUCLEOTIDE SEQUENCE [LARGE SCALE GENOMIC DNA]</scope>
    <source>
        <strain evidence="5 6">10c7w1</strain>
    </source>
</reference>